<organism evidence="1 2">
    <name type="scientific">Nephila pilipes</name>
    <name type="common">Giant wood spider</name>
    <name type="synonym">Nephila maculata</name>
    <dbReference type="NCBI Taxonomy" id="299642"/>
    <lineage>
        <taxon>Eukaryota</taxon>
        <taxon>Metazoa</taxon>
        <taxon>Ecdysozoa</taxon>
        <taxon>Arthropoda</taxon>
        <taxon>Chelicerata</taxon>
        <taxon>Arachnida</taxon>
        <taxon>Araneae</taxon>
        <taxon>Araneomorphae</taxon>
        <taxon>Entelegynae</taxon>
        <taxon>Araneoidea</taxon>
        <taxon>Nephilidae</taxon>
        <taxon>Nephila</taxon>
    </lineage>
</organism>
<dbReference type="EMBL" id="BMAW01065135">
    <property type="protein sequence ID" value="GFT48983.1"/>
    <property type="molecule type" value="Genomic_DNA"/>
</dbReference>
<protein>
    <submittedName>
        <fullName evidence="1">Transposon Ty3-G Gag-Pol polyprotein</fullName>
    </submittedName>
</protein>
<name>A0A8X6TUY8_NEPPI</name>
<reference evidence="1" key="1">
    <citation type="submission" date="2020-08" db="EMBL/GenBank/DDBJ databases">
        <title>Multicomponent nature underlies the extraordinary mechanical properties of spider dragline silk.</title>
        <authorList>
            <person name="Kono N."/>
            <person name="Nakamura H."/>
            <person name="Mori M."/>
            <person name="Yoshida Y."/>
            <person name="Ohtoshi R."/>
            <person name="Malay A.D."/>
            <person name="Moran D.A.P."/>
            <person name="Tomita M."/>
            <person name="Numata K."/>
            <person name="Arakawa K."/>
        </authorList>
    </citation>
    <scope>NUCLEOTIDE SEQUENCE</scope>
</reference>
<comment type="caution">
    <text evidence="1">The sequence shown here is derived from an EMBL/GenBank/DDBJ whole genome shotgun (WGS) entry which is preliminary data.</text>
</comment>
<dbReference type="OrthoDB" id="6432186at2759"/>
<proteinExistence type="predicted"/>
<keyword evidence="2" id="KW-1185">Reference proteome</keyword>
<accession>A0A8X6TUY8</accession>
<dbReference type="Proteomes" id="UP000887013">
    <property type="component" value="Unassembled WGS sequence"/>
</dbReference>
<sequence length="90" mass="10489">MLEGRKFSICIDQKPLIFAFKHKREKCSPRQLRHLDYISQFSTAIRPINGKDNIIAGVLLRIEIDAITTPSKLDYKMFVKEQVNDPELEQ</sequence>
<dbReference type="AlphaFoldDB" id="A0A8X6TUY8"/>
<evidence type="ECO:0000313" key="2">
    <source>
        <dbReference type="Proteomes" id="UP000887013"/>
    </source>
</evidence>
<evidence type="ECO:0000313" key="1">
    <source>
        <dbReference type="EMBL" id="GFT48983.1"/>
    </source>
</evidence>
<gene>
    <name evidence="1" type="primary">TY3B-G_447</name>
    <name evidence="1" type="ORF">NPIL_196861</name>
</gene>